<evidence type="ECO:0000313" key="1">
    <source>
        <dbReference type="EMBL" id="AZB50212.1"/>
    </source>
</evidence>
<name>A0A3G6V9D0_9CLOS</name>
<sequence length="217" mass="24007">MTTSTIYLFSDIKVLESEGVSFGCIIDNVAVVVEFGNEQVSTYIRSMQGIDGVQERLRPLLADLPTLNFWLTNSEKVLSVATSERVVSNFRRLETFSGLKNPHKGASNVEDLYGHLPPPAIHGFIKRFASSGAKCGVIYMAGYTVVDAISSHDPEVNFRSSVAIGKIASQLIVHEEDCDPALKEPTVKWFRVLEGNLTAPSSATRVFNLFRDYILYN</sequence>
<dbReference type="Proteomes" id="UP000297067">
    <property type="component" value="Segment"/>
</dbReference>
<proteinExistence type="predicted"/>
<keyword evidence="2" id="KW-1185">Reference proteome</keyword>
<reference evidence="1" key="2">
    <citation type="submission" date="2018-04" db="EMBL/GenBank/DDBJ databases">
        <authorList>
            <person name="Melzer M."/>
        </authorList>
    </citation>
    <scope>NUCLEOTIDE SEQUENCE</scope>
    <source>
        <strain evidence="1">APV1-FL</strain>
    </source>
</reference>
<accession>A0A3G6V9D0</accession>
<dbReference type="RefSeq" id="YP_010085058.1">
    <property type="nucleotide sequence ID" value="NC_055177.1"/>
</dbReference>
<dbReference type="KEGG" id="vg:65100089"/>
<dbReference type="GeneID" id="65100089"/>
<protein>
    <submittedName>
        <fullName evidence="1">ORF6</fullName>
    </submittedName>
</protein>
<dbReference type="EMBL" id="MH206615">
    <property type="protein sequence ID" value="AZB50212.1"/>
    <property type="molecule type" value="Genomic_RNA"/>
</dbReference>
<evidence type="ECO:0000313" key="2">
    <source>
        <dbReference type="Proteomes" id="UP000297067"/>
    </source>
</evidence>
<organism evidence="1">
    <name type="scientific">Air potato virus 1</name>
    <dbReference type="NCBI Taxonomy" id="2491018"/>
    <lineage>
        <taxon>Viruses</taxon>
        <taxon>Riboviria</taxon>
        <taxon>Orthornavirae</taxon>
        <taxon>Kitrinoviricota</taxon>
        <taxon>Alsuviricetes</taxon>
        <taxon>Martellivirales</taxon>
        <taxon>Closteroviridae</taxon>
        <taxon>Ampelovirus</taxon>
        <taxon>Ampelovirus bulbiferae</taxon>
    </lineage>
</organism>
<reference evidence="1" key="1">
    <citation type="journal article" date="2018" name="Virus Genes">
        <title>Air potato (Dioscorea bulbifera) plants displaying virus-like symptoms are co-infected with a novel potyvirus and a novel ampelovirus.</title>
        <authorList>
            <person name="Dey K.K."/>
            <person name="Sugikawa J."/>
            <person name="Kerr C."/>
            <person name="Melzer M.J."/>
        </authorList>
    </citation>
    <scope>NUCLEOTIDE SEQUENCE [LARGE SCALE GENOMIC DNA]</scope>
    <source>
        <strain evidence="1">APV1-FL</strain>
    </source>
</reference>